<dbReference type="InterPro" id="IPR000551">
    <property type="entry name" value="MerR-type_HTH_dom"/>
</dbReference>
<evidence type="ECO:0000256" key="3">
    <source>
        <dbReference type="ARBA" id="ARBA00023125"/>
    </source>
</evidence>
<accession>A0A3Q9RJ86</accession>
<keyword evidence="4" id="KW-0804">Transcription</keyword>
<name>A0A3Q9RJ86_9BACI</name>
<proteinExistence type="predicted"/>
<dbReference type="PANTHER" id="PTHR30204">
    <property type="entry name" value="REDOX-CYCLING DRUG-SENSING TRANSCRIPTIONAL ACTIVATOR SOXR"/>
    <property type="match status" value="1"/>
</dbReference>
<dbReference type="InterPro" id="IPR047057">
    <property type="entry name" value="MerR_fam"/>
</dbReference>
<dbReference type="GO" id="GO:0003700">
    <property type="term" value="F:DNA-binding transcription factor activity"/>
    <property type="evidence" value="ECO:0007669"/>
    <property type="project" value="InterPro"/>
</dbReference>
<evidence type="ECO:0000256" key="2">
    <source>
        <dbReference type="ARBA" id="ARBA00023015"/>
    </source>
</evidence>
<protein>
    <recommendedName>
        <fullName evidence="5">HTH merR-type domain-containing protein</fullName>
    </recommendedName>
</protein>
<evidence type="ECO:0000259" key="5">
    <source>
        <dbReference type="PROSITE" id="PS50937"/>
    </source>
</evidence>
<sequence>MKEYFTIGEVSKLFKVKIATLRYYDEIGLLRPEFIDEKNNYRYYSTQQTV</sequence>
<dbReference type="GO" id="GO:0003677">
    <property type="term" value="F:DNA binding"/>
    <property type="evidence" value="ECO:0007669"/>
    <property type="project" value="UniProtKB-KW"/>
</dbReference>
<organism evidence="6 7">
    <name type="scientific">Peribacillus asahii</name>
    <dbReference type="NCBI Taxonomy" id="228899"/>
    <lineage>
        <taxon>Bacteria</taxon>
        <taxon>Bacillati</taxon>
        <taxon>Bacillota</taxon>
        <taxon>Bacilli</taxon>
        <taxon>Bacillales</taxon>
        <taxon>Bacillaceae</taxon>
        <taxon>Peribacillus</taxon>
    </lineage>
</organism>
<evidence type="ECO:0000313" key="6">
    <source>
        <dbReference type="EMBL" id="AZV42873.1"/>
    </source>
</evidence>
<evidence type="ECO:0000256" key="1">
    <source>
        <dbReference type="ARBA" id="ARBA00022491"/>
    </source>
</evidence>
<dbReference type="PANTHER" id="PTHR30204:SF69">
    <property type="entry name" value="MERR-FAMILY TRANSCRIPTIONAL REGULATOR"/>
    <property type="match status" value="1"/>
</dbReference>
<dbReference type="EMBL" id="CP026095">
    <property type="protein sequence ID" value="AZV42873.1"/>
    <property type="molecule type" value="Genomic_DNA"/>
</dbReference>
<dbReference type="AlphaFoldDB" id="A0A3Q9RJ86"/>
<dbReference type="Gene3D" id="1.10.1660.10">
    <property type="match status" value="1"/>
</dbReference>
<reference evidence="6 7" key="1">
    <citation type="submission" date="2018-01" db="EMBL/GenBank/DDBJ databases">
        <title>Bacillus asahii Genome sequencing and assembly.</title>
        <authorList>
            <person name="Jiang H."/>
            <person name="Feng Y."/>
            <person name="Zhao F."/>
            <person name="Lin X."/>
        </authorList>
    </citation>
    <scope>NUCLEOTIDE SEQUENCE [LARGE SCALE GENOMIC DNA]</scope>
    <source>
        <strain evidence="6 7">OM18</strain>
    </source>
</reference>
<gene>
    <name evidence="6" type="ORF">BAOM_2264</name>
</gene>
<dbReference type="Proteomes" id="UP000283095">
    <property type="component" value="Chromosome"/>
</dbReference>
<dbReference type="PROSITE" id="PS50937">
    <property type="entry name" value="HTH_MERR_2"/>
    <property type="match status" value="1"/>
</dbReference>
<dbReference type="KEGG" id="pasa:BAOM_2264"/>
<keyword evidence="2" id="KW-0805">Transcription regulation</keyword>
<dbReference type="SUPFAM" id="SSF46955">
    <property type="entry name" value="Putative DNA-binding domain"/>
    <property type="match status" value="1"/>
</dbReference>
<feature type="domain" description="HTH merR-type" evidence="5">
    <location>
        <begin position="4"/>
        <end position="50"/>
    </location>
</feature>
<dbReference type="Pfam" id="PF00376">
    <property type="entry name" value="MerR"/>
    <property type="match status" value="1"/>
</dbReference>
<evidence type="ECO:0000256" key="4">
    <source>
        <dbReference type="ARBA" id="ARBA00023163"/>
    </source>
</evidence>
<evidence type="ECO:0000313" key="7">
    <source>
        <dbReference type="Proteomes" id="UP000283095"/>
    </source>
</evidence>
<keyword evidence="1" id="KW-0678">Repressor</keyword>
<keyword evidence="3" id="KW-0238">DNA-binding</keyword>
<dbReference type="InterPro" id="IPR009061">
    <property type="entry name" value="DNA-bd_dom_put_sf"/>
</dbReference>